<evidence type="ECO:0000313" key="3">
    <source>
        <dbReference type="Proteomes" id="UP000503462"/>
    </source>
</evidence>
<feature type="domain" description="Heterokaryon incompatibility" evidence="1">
    <location>
        <begin position="87"/>
        <end position="252"/>
    </location>
</feature>
<dbReference type="PANTHER" id="PTHR24148">
    <property type="entry name" value="ANKYRIN REPEAT DOMAIN-CONTAINING PROTEIN 39 HOMOLOG-RELATED"/>
    <property type="match status" value="1"/>
</dbReference>
<dbReference type="EMBL" id="CP051141">
    <property type="protein sequence ID" value="QIW98453.1"/>
    <property type="molecule type" value="Genomic_DNA"/>
</dbReference>
<dbReference type="InterPro" id="IPR010730">
    <property type="entry name" value="HET"/>
</dbReference>
<dbReference type="OrthoDB" id="2157530at2759"/>
<protein>
    <recommendedName>
        <fullName evidence="1">Heterokaryon incompatibility domain-containing protein</fullName>
    </recommendedName>
</protein>
<name>A0A6H0XUP5_9PEZI</name>
<gene>
    <name evidence="2" type="ORF">AMS68_003971</name>
</gene>
<dbReference type="AlphaFoldDB" id="A0A6H0XUP5"/>
<reference evidence="2 3" key="1">
    <citation type="journal article" date="2016" name="Sci. Rep.">
        <title>Peltaster fructicola genome reveals evolution from an invasive phytopathogen to an ectophytic parasite.</title>
        <authorList>
            <person name="Xu C."/>
            <person name="Chen H."/>
            <person name="Gleason M.L."/>
            <person name="Xu J.R."/>
            <person name="Liu H."/>
            <person name="Zhang R."/>
            <person name="Sun G."/>
        </authorList>
    </citation>
    <scope>NUCLEOTIDE SEQUENCE [LARGE SCALE GENOMIC DNA]</scope>
    <source>
        <strain evidence="2 3">LNHT1506</strain>
    </source>
</reference>
<sequence length="262" mass="29795">MPEENHETISPALRPSTIPAPESVNYTTLKGRHGSLRRYRYQRLRSDAIRIFRQLPRSHGFELADGTFVPSVEIIHTTYTLPTKHEYEAISYVWGDCEDCGFIRTIVKRLLGRITVGDGHLMVSKSLLAALQHLVLNDHSRNLWADQICINQSDLPERASQVAIMGMIFSHAWSTNVWLGPKNQSTDAVFDAIARLTHGEFDAAKALFQDGTRAVRAALAVHMPKNELRLYAGLVGQLMRHSWFERLWTFQEAVMSQRLNMV</sequence>
<dbReference type="PANTHER" id="PTHR24148:SF82">
    <property type="entry name" value="HETEROKARYON INCOMPATIBILITY DOMAIN-CONTAINING PROTEIN"/>
    <property type="match status" value="1"/>
</dbReference>
<organism evidence="2 3">
    <name type="scientific">Peltaster fructicola</name>
    <dbReference type="NCBI Taxonomy" id="286661"/>
    <lineage>
        <taxon>Eukaryota</taxon>
        <taxon>Fungi</taxon>
        <taxon>Dikarya</taxon>
        <taxon>Ascomycota</taxon>
        <taxon>Pezizomycotina</taxon>
        <taxon>Dothideomycetes</taxon>
        <taxon>Dothideomycetes incertae sedis</taxon>
        <taxon>Peltaster</taxon>
    </lineage>
</organism>
<proteinExistence type="predicted"/>
<dbReference type="InterPro" id="IPR052895">
    <property type="entry name" value="HetReg/Transcr_Mod"/>
</dbReference>
<accession>A0A6H0XUP5</accession>
<dbReference type="Proteomes" id="UP000503462">
    <property type="component" value="Chromosome 3"/>
</dbReference>
<keyword evidence="3" id="KW-1185">Reference proteome</keyword>
<evidence type="ECO:0000259" key="1">
    <source>
        <dbReference type="Pfam" id="PF06985"/>
    </source>
</evidence>
<dbReference type="Pfam" id="PF06985">
    <property type="entry name" value="HET"/>
    <property type="match status" value="1"/>
</dbReference>
<evidence type="ECO:0000313" key="2">
    <source>
        <dbReference type="EMBL" id="QIW98453.1"/>
    </source>
</evidence>